<dbReference type="SMART" id="SM00271">
    <property type="entry name" value="DnaJ"/>
    <property type="match status" value="1"/>
</dbReference>
<evidence type="ECO:0000256" key="4">
    <source>
        <dbReference type="SAM" id="Coils"/>
    </source>
</evidence>
<feature type="coiled-coil region" evidence="4">
    <location>
        <begin position="95"/>
        <end position="122"/>
    </location>
</feature>
<dbReference type="OrthoDB" id="10250354at2759"/>
<sequence length="541" mass="59746">MKEAAGDGPPNRELYALLHLSPEASDEEIRKAYRQWAQVYHPDKYQAPQMKEIATENFQRICEAYEILSDESKRQIYDIYGMEGLTSGLELGPKLNKAEEIKEELERLRRRKEQEKVSAHVQPSGSILANLSLPQFLEGGGVMRGMAMSSEVQTQISKRNAIAIGGNLQVNGNSGGGAATVVLRHQLSSVSSIEFMASAGLRSLIGVQTSRHLSLHSTATMGIAMSLRDGSINLSNSWTRQLSETTRGNIQLVLGPESAVAVGWQKKEEKLSAAAEIKIGTSSFGATAHYTHRFSAKSHGRISGRVGSSNLEIEIGGGRKISQFSTVRMLYSVGIQGIFWKFELHRGDQKLIVPILLSRHLNAVIATGTFAIPTSLYFLLKTFIVKPYYLKREKQKALENVKKTSAQVQEARAAAEKAQQLLQNVTNRKRSRQLETGGLVITKAVYGSQKALKKRDELGEVKDELASQVLDVTLPLNFLVGDSGQLKLHEGVKKSGIMGFCDPCPGEPKKLHVEYTYHGERYEVIVDDYEELLLPQGAQKI</sequence>
<dbReference type="InterPro" id="IPR018253">
    <property type="entry name" value="DnaJ_domain_CS"/>
</dbReference>
<comment type="caution">
    <text evidence="7">The sequence shown here is derived from an EMBL/GenBank/DDBJ whole genome shotgun (WGS) entry which is preliminary data.</text>
</comment>
<dbReference type="InterPro" id="IPR055225">
    <property type="entry name" value="DNAJC11-like_beta-barrel"/>
</dbReference>
<keyword evidence="8" id="KW-1185">Reference proteome</keyword>
<evidence type="ECO:0000259" key="6">
    <source>
        <dbReference type="PROSITE" id="PS50076"/>
    </source>
</evidence>
<dbReference type="FunCoup" id="A0A2R6PIW2">
    <property type="interactions" value="4868"/>
</dbReference>
<protein>
    <submittedName>
        <fullName evidence="7">Chaperone protein like</fullName>
    </submittedName>
</protein>
<organism evidence="7 8">
    <name type="scientific">Actinidia chinensis var. chinensis</name>
    <name type="common">Chinese soft-hair kiwi</name>
    <dbReference type="NCBI Taxonomy" id="1590841"/>
    <lineage>
        <taxon>Eukaryota</taxon>
        <taxon>Viridiplantae</taxon>
        <taxon>Streptophyta</taxon>
        <taxon>Embryophyta</taxon>
        <taxon>Tracheophyta</taxon>
        <taxon>Spermatophyta</taxon>
        <taxon>Magnoliopsida</taxon>
        <taxon>eudicotyledons</taxon>
        <taxon>Gunneridae</taxon>
        <taxon>Pentapetalae</taxon>
        <taxon>asterids</taxon>
        <taxon>Ericales</taxon>
        <taxon>Actinidiaceae</taxon>
        <taxon>Actinidia</taxon>
    </lineage>
</organism>
<gene>
    <name evidence="7" type="ORF">CEY00_Acc28925</name>
</gene>
<accession>A0A2R6PIW2</accession>
<evidence type="ECO:0000256" key="5">
    <source>
        <dbReference type="SAM" id="Phobius"/>
    </source>
</evidence>
<comment type="subcellular location">
    <subcellularLocation>
        <location evidence="1">Membrane</location>
    </subcellularLocation>
</comment>
<dbReference type="PRINTS" id="PR00625">
    <property type="entry name" value="JDOMAIN"/>
</dbReference>
<feature type="coiled-coil region" evidence="4">
    <location>
        <begin position="391"/>
        <end position="435"/>
    </location>
</feature>
<dbReference type="PROSITE" id="PS50076">
    <property type="entry name" value="DNAJ_2"/>
    <property type="match status" value="1"/>
</dbReference>
<evidence type="ECO:0000256" key="3">
    <source>
        <dbReference type="ARBA" id="ARBA00023186"/>
    </source>
</evidence>
<feature type="domain" description="J" evidence="6">
    <location>
        <begin position="13"/>
        <end position="81"/>
    </location>
</feature>
<evidence type="ECO:0000313" key="8">
    <source>
        <dbReference type="Proteomes" id="UP000241394"/>
    </source>
</evidence>
<feature type="transmembrane region" description="Helical" evidence="5">
    <location>
        <begin position="363"/>
        <end position="384"/>
    </location>
</feature>
<dbReference type="Pfam" id="PF00226">
    <property type="entry name" value="DnaJ"/>
    <property type="match status" value="1"/>
</dbReference>
<dbReference type="PANTHER" id="PTHR44914:SF1">
    <property type="entry name" value="CHAPERONE PROTEIN DNAJ 13"/>
    <property type="match status" value="1"/>
</dbReference>
<keyword evidence="4" id="KW-0175">Coiled coil</keyword>
<proteinExistence type="predicted"/>
<keyword evidence="5" id="KW-1133">Transmembrane helix</keyword>
<keyword evidence="2 5" id="KW-0472">Membrane</keyword>
<dbReference type="CDD" id="cd06257">
    <property type="entry name" value="DnaJ"/>
    <property type="match status" value="1"/>
</dbReference>
<dbReference type="InterPro" id="IPR036869">
    <property type="entry name" value="J_dom_sf"/>
</dbReference>
<keyword evidence="3" id="KW-0143">Chaperone</keyword>
<dbReference type="InParanoid" id="A0A2R6PIW2"/>
<dbReference type="PROSITE" id="PS00636">
    <property type="entry name" value="DNAJ_1"/>
    <property type="match status" value="1"/>
</dbReference>
<dbReference type="EMBL" id="NKQK01000025">
    <property type="protein sequence ID" value="PSR91580.1"/>
    <property type="molecule type" value="Genomic_DNA"/>
</dbReference>
<dbReference type="STRING" id="1590841.A0A2R6PIW2"/>
<dbReference type="GO" id="GO:0016020">
    <property type="term" value="C:membrane"/>
    <property type="evidence" value="ECO:0007669"/>
    <property type="project" value="UniProtKB-SubCell"/>
</dbReference>
<reference evidence="8" key="2">
    <citation type="journal article" date="2018" name="BMC Genomics">
        <title>A manually annotated Actinidia chinensis var. chinensis (kiwifruit) genome highlights the challenges associated with draft genomes and gene prediction in plants.</title>
        <authorList>
            <person name="Pilkington S.M."/>
            <person name="Crowhurst R."/>
            <person name="Hilario E."/>
            <person name="Nardozza S."/>
            <person name="Fraser L."/>
            <person name="Peng Y."/>
            <person name="Gunaseelan K."/>
            <person name="Simpson R."/>
            <person name="Tahir J."/>
            <person name="Deroles S.C."/>
            <person name="Templeton K."/>
            <person name="Luo Z."/>
            <person name="Davy M."/>
            <person name="Cheng C."/>
            <person name="McNeilage M."/>
            <person name="Scaglione D."/>
            <person name="Liu Y."/>
            <person name="Zhang Q."/>
            <person name="Datson P."/>
            <person name="De Silva N."/>
            <person name="Gardiner S.E."/>
            <person name="Bassett H."/>
            <person name="Chagne D."/>
            <person name="McCallum J."/>
            <person name="Dzierzon H."/>
            <person name="Deng C."/>
            <person name="Wang Y.Y."/>
            <person name="Barron L."/>
            <person name="Manako K."/>
            <person name="Bowen J."/>
            <person name="Foster T.M."/>
            <person name="Erridge Z.A."/>
            <person name="Tiffin H."/>
            <person name="Waite C.N."/>
            <person name="Davies K.M."/>
            <person name="Grierson E.P."/>
            <person name="Laing W.A."/>
            <person name="Kirk R."/>
            <person name="Chen X."/>
            <person name="Wood M."/>
            <person name="Montefiori M."/>
            <person name="Brummell D.A."/>
            <person name="Schwinn K.E."/>
            <person name="Catanach A."/>
            <person name="Fullerton C."/>
            <person name="Li D."/>
            <person name="Meiyalaghan S."/>
            <person name="Nieuwenhuizen N."/>
            <person name="Read N."/>
            <person name="Prakash R."/>
            <person name="Hunter D."/>
            <person name="Zhang H."/>
            <person name="McKenzie M."/>
            <person name="Knabel M."/>
            <person name="Harris A."/>
            <person name="Allan A.C."/>
            <person name="Gleave A."/>
            <person name="Chen A."/>
            <person name="Janssen B.J."/>
            <person name="Plunkett B."/>
            <person name="Ampomah-Dwamena C."/>
            <person name="Voogd C."/>
            <person name="Leif D."/>
            <person name="Lafferty D."/>
            <person name="Souleyre E.J.F."/>
            <person name="Varkonyi-Gasic E."/>
            <person name="Gambi F."/>
            <person name="Hanley J."/>
            <person name="Yao J.L."/>
            <person name="Cheung J."/>
            <person name="David K.M."/>
            <person name="Warren B."/>
            <person name="Marsh K."/>
            <person name="Snowden K.C."/>
            <person name="Lin-Wang K."/>
            <person name="Brian L."/>
            <person name="Martinez-Sanchez M."/>
            <person name="Wang M."/>
            <person name="Ileperuma N."/>
            <person name="Macnee N."/>
            <person name="Campin R."/>
            <person name="McAtee P."/>
            <person name="Drummond R.S.M."/>
            <person name="Espley R.V."/>
            <person name="Ireland H.S."/>
            <person name="Wu R."/>
            <person name="Atkinson R.G."/>
            <person name="Karunairetnam S."/>
            <person name="Bulley S."/>
            <person name="Chunkath S."/>
            <person name="Hanley Z."/>
            <person name="Storey R."/>
            <person name="Thrimawithana A.H."/>
            <person name="Thomson S."/>
            <person name="David C."/>
            <person name="Testolin R."/>
            <person name="Huang H."/>
            <person name="Hellens R.P."/>
            <person name="Schaffer R.J."/>
        </authorList>
    </citation>
    <scope>NUCLEOTIDE SEQUENCE [LARGE SCALE GENOMIC DNA]</scope>
    <source>
        <strain evidence="8">cv. Red5</strain>
    </source>
</reference>
<dbReference type="InterPro" id="IPR024586">
    <property type="entry name" value="DnaJ-like_C11_C"/>
</dbReference>
<evidence type="ECO:0000313" key="7">
    <source>
        <dbReference type="EMBL" id="PSR91580.1"/>
    </source>
</evidence>
<dbReference type="Pfam" id="PF11875">
    <property type="entry name" value="DnaJ-like_C11_C"/>
    <property type="match status" value="1"/>
</dbReference>
<evidence type="ECO:0000256" key="1">
    <source>
        <dbReference type="ARBA" id="ARBA00004370"/>
    </source>
</evidence>
<dbReference type="Pfam" id="PF22774">
    <property type="entry name" value="DNAJC11_beta-barrel"/>
    <property type="match status" value="1"/>
</dbReference>
<reference evidence="7 8" key="1">
    <citation type="submission" date="2017-07" db="EMBL/GenBank/DDBJ databases">
        <title>An improved, manually edited Actinidia chinensis var. chinensis (kiwifruit) genome highlights the challenges associated with draft genomes and gene prediction in plants.</title>
        <authorList>
            <person name="Pilkington S."/>
            <person name="Crowhurst R."/>
            <person name="Hilario E."/>
            <person name="Nardozza S."/>
            <person name="Fraser L."/>
            <person name="Peng Y."/>
            <person name="Gunaseelan K."/>
            <person name="Simpson R."/>
            <person name="Tahir J."/>
            <person name="Deroles S."/>
            <person name="Templeton K."/>
            <person name="Luo Z."/>
            <person name="Davy M."/>
            <person name="Cheng C."/>
            <person name="Mcneilage M."/>
            <person name="Scaglione D."/>
            <person name="Liu Y."/>
            <person name="Zhang Q."/>
            <person name="Datson P."/>
            <person name="De Silva N."/>
            <person name="Gardiner S."/>
            <person name="Bassett H."/>
            <person name="Chagne D."/>
            <person name="Mccallum J."/>
            <person name="Dzierzon H."/>
            <person name="Deng C."/>
            <person name="Wang Y.-Y."/>
            <person name="Barron N."/>
            <person name="Manako K."/>
            <person name="Bowen J."/>
            <person name="Foster T."/>
            <person name="Erridge Z."/>
            <person name="Tiffin H."/>
            <person name="Waite C."/>
            <person name="Davies K."/>
            <person name="Grierson E."/>
            <person name="Laing W."/>
            <person name="Kirk R."/>
            <person name="Chen X."/>
            <person name="Wood M."/>
            <person name="Montefiori M."/>
            <person name="Brummell D."/>
            <person name="Schwinn K."/>
            <person name="Catanach A."/>
            <person name="Fullerton C."/>
            <person name="Li D."/>
            <person name="Meiyalaghan S."/>
            <person name="Nieuwenhuizen N."/>
            <person name="Read N."/>
            <person name="Prakash R."/>
            <person name="Hunter D."/>
            <person name="Zhang H."/>
            <person name="Mckenzie M."/>
            <person name="Knabel M."/>
            <person name="Harris A."/>
            <person name="Allan A."/>
            <person name="Chen A."/>
            <person name="Janssen B."/>
            <person name="Plunkett B."/>
            <person name="Dwamena C."/>
            <person name="Voogd C."/>
            <person name="Leif D."/>
            <person name="Lafferty D."/>
            <person name="Souleyre E."/>
            <person name="Varkonyi-Gasic E."/>
            <person name="Gambi F."/>
            <person name="Hanley J."/>
            <person name="Yao J.-L."/>
            <person name="Cheung J."/>
            <person name="David K."/>
            <person name="Warren B."/>
            <person name="Marsh K."/>
            <person name="Snowden K."/>
            <person name="Lin-Wang K."/>
            <person name="Brian L."/>
            <person name="Martinez-Sanchez M."/>
            <person name="Wang M."/>
            <person name="Ileperuma N."/>
            <person name="Macnee N."/>
            <person name="Campin R."/>
            <person name="Mcatee P."/>
            <person name="Drummond R."/>
            <person name="Espley R."/>
            <person name="Ireland H."/>
            <person name="Wu R."/>
            <person name="Atkinson R."/>
            <person name="Karunairetnam S."/>
            <person name="Bulley S."/>
            <person name="Chunkath S."/>
            <person name="Hanley Z."/>
            <person name="Storey R."/>
            <person name="Thrimawithana A."/>
            <person name="Thomson S."/>
            <person name="David C."/>
            <person name="Testolin R."/>
        </authorList>
    </citation>
    <scope>NUCLEOTIDE SEQUENCE [LARGE SCALE GENOMIC DNA]</scope>
    <source>
        <strain evidence="8">cv. Red5</strain>
        <tissue evidence="7">Young leaf</tissue>
    </source>
</reference>
<dbReference type="Gene3D" id="1.10.287.110">
    <property type="entry name" value="DnaJ domain"/>
    <property type="match status" value="1"/>
</dbReference>
<evidence type="ECO:0000256" key="2">
    <source>
        <dbReference type="ARBA" id="ARBA00023136"/>
    </source>
</evidence>
<dbReference type="InterPro" id="IPR001623">
    <property type="entry name" value="DnaJ_domain"/>
</dbReference>
<dbReference type="PANTHER" id="PTHR44914">
    <property type="entry name" value="CHAPERONE PROTEIN DNAJ 13"/>
    <property type="match status" value="1"/>
</dbReference>
<dbReference type="InterPro" id="IPR042162">
    <property type="entry name" value="AtJ13"/>
</dbReference>
<dbReference type="OMA" id="YFRMAMA"/>
<name>A0A2R6PIW2_ACTCC</name>
<dbReference type="AlphaFoldDB" id="A0A2R6PIW2"/>
<dbReference type="Proteomes" id="UP000241394">
    <property type="component" value="Chromosome LG25"/>
</dbReference>
<dbReference type="Gramene" id="PSR91580">
    <property type="protein sequence ID" value="PSR91580"/>
    <property type="gene ID" value="CEY00_Acc28925"/>
</dbReference>
<keyword evidence="5" id="KW-0812">Transmembrane</keyword>
<dbReference type="SUPFAM" id="SSF46565">
    <property type="entry name" value="Chaperone J-domain"/>
    <property type="match status" value="1"/>
</dbReference>